<evidence type="ECO:0000313" key="7">
    <source>
        <dbReference type="RefSeq" id="XP_022814528.1"/>
    </source>
</evidence>
<organism evidence="6 7">
    <name type="scientific">Spodoptera litura</name>
    <name type="common">Asian cotton leafworm</name>
    <dbReference type="NCBI Taxonomy" id="69820"/>
    <lineage>
        <taxon>Eukaryota</taxon>
        <taxon>Metazoa</taxon>
        <taxon>Ecdysozoa</taxon>
        <taxon>Arthropoda</taxon>
        <taxon>Hexapoda</taxon>
        <taxon>Insecta</taxon>
        <taxon>Pterygota</taxon>
        <taxon>Neoptera</taxon>
        <taxon>Endopterygota</taxon>
        <taxon>Lepidoptera</taxon>
        <taxon>Glossata</taxon>
        <taxon>Ditrysia</taxon>
        <taxon>Noctuoidea</taxon>
        <taxon>Noctuidae</taxon>
        <taxon>Amphipyrinae</taxon>
        <taxon>Spodoptera</taxon>
    </lineage>
</organism>
<dbReference type="OrthoDB" id="2333384at2759"/>
<comment type="similarity">
    <text evidence="1">Belongs to the arrestin family.</text>
</comment>
<evidence type="ECO:0000313" key="6">
    <source>
        <dbReference type="Proteomes" id="UP000301870"/>
    </source>
</evidence>
<feature type="domain" description="Arrestin C-terminal-like" evidence="5">
    <location>
        <begin position="171"/>
        <end position="294"/>
    </location>
</feature>
<dbReference type="Gene3D" id="2.60.40.640">
    <property type="match status" value="2"/>
</dbReference>
<dbReference type="PANTHER" id="PTHR11188:SF17">
    <property type="entry name" value="FI21816P1"/>
    <property type="match status" value="1"/>
</dbReference>
<dbReference type="KEGG" id="sliu:111348222"/>
<keyword evidence="6" id="KW-1185">Reference proteome</keyword>
<dbReference type="Pfam" id="PF02752">
    <property type="entry name" value="Arrestin_C"/>
    <property type="match status" value="1"/>
</dbReference>
<evidence type="ECO:0000256" key="2">
    <source>
        <dbReference type="ARBA" id="ARBA00022606"/>
    </source>
</evidence>
<dbReference type="InterPro" id="IPR011022">
    <property type="entry name" value="Arrestin_C-like"/>
</dbReference>
<dbReference type="Proteomes" id="UP000301870">
    <property type="component" value="Chromosome 7"/>
</dbReference>
<feature type="region of interest" description="Disordered" evidence="3">
    <location>
        <begin position="310"/>
        <end position="342"/>
    </location>
</feature>
<keyword evidence="2" id="KW-0716">Sensory transduction</keyword>
<gene>
    <name evidence="7" type="primary">LOC111348222</name>
</gene>
<proteinExistence type="inferred from homology"/>
<dbReference type="GeneID" id="111348222"/>
<name>A0A9J7IHE1_SPOLT</name>
<accession>A0A9J7IHE1</accession>
<evidence type="ECO:0000259" key="4">
    <source>
        <dbReference type="Pfam" id="PF00339"/>
    </source>
</evidence>
<sequence>MGVMCQILLDRTEDGVFKAGGLVTGTLKYFIDEPTQYEKISMCFLGKGQCYWSEKNNNSDNISDTTSYSNSEEYVNQTVNLYLGTNKQDLISGTFEYPFQFLLPNDIPPSFKDGTCTIRYKITVTFVKQNFLKTNNEFDVEIPVMSYVNPCSPEPLIFSLKKDLFSFKLSRTIELKGEIRKTCVAPGDNFEMTLTVNNNSNLSIFIKTELVYRVTYISSCNHKNFGGHIVKDTSTMSPIAANGVENLICVVPTLQNVYSIQHTKVMIREYRVRVTFKLPFPHINAVLEIPVTVGLRKHELLVPAVVYDQNEEESPPSYSSISTQNDNKGNEGEDFRKLEQRT</sequence>
<dbReference type="Pfam" id="PF00339">
    <property type="entry name" value="Arrestin_N"/>
    <property type="match status" value="1"/>
</dbReference>
<dbReference type="InterPro" id="IPR011021">
    <property type="entry name" value="Arrestin-like_N"/>
</dbReference>
<dbReference type="InterPro" id="IPR014752">
    <property type="entry name" value="Arrestin-like_C"/>
</dbReference>
<feature type="domain" description="Arrestin-like N-terminal" evidence="4">
    <location>
        <begin position="5"/>
        <end position="146"/>
    </location>
</feature>
<dbReference type="InterPro" id="IPR050357">
    <property type="entry name" value="Arrestin_domain-protein"/>
</dbReference>
<dbReference type="InterPro" id="IPR014756">
    <property type="entry name" value="Ig_E-set"/>
</dbReference>
<reference evidence="7" key="1">
    <citation type="submission" date="2025-08" db="UniProtKB">
        <authorList>
            <consortium name="RefSeq"/>
        </authorList>
    </citation>
    <scope>IDENTIFICATION</scope>
    <source>
        <strain evidence="7">Ishihara</strain>
        <tissue evidence="7">Whole body</tissue>
    </source>
</reference>
<feature type="compositionally biased region" description="Basic and acidic residues" evidence="3">
    <location>
        <begin position="328"/>
        <end position="342"/>
    </location>
</feature>
<evidence type="ECO:0000259" key="5">
    <source>
        <dbReference type="Pfam" id="PF02752"/>
    </source>
</evidence>
<dbReference type="GO" id="GO:0005737">
    <property type="term" value="C:cytoplasm"/>
    <property type="evidence" value="ECO:0007669"/>
    <property type="project" value="TreeGrafter"/>
</dbReference>
<protein>
    <submittedName>
        <fullName evidence="7">Arrestin domain-containing protein 2-like</fullName>
    </submittedName>
</protein>
<dbReference type="AlphaFoldDB" id="A0A9J7IHE1"/>
<evidence type="ECO:0000256" key="1">
    <source>
        <dbReference type="ARBA" id="ARBA00005298"/>
    </source>
</evidence>
<dbReference type="PANTHER" id="PTHR11188">
    <property type="entry name" value="ARRESTIN DOMAIN CONTAINING PROTEIN"/>
    <property type="match status" value="1"/>
</dbReference>
<dbReference type="SUPFAM" id="SSF81296">
    <property type="entry name" value="E set domains"/>
    <property type="match status" value="2"/>
</dbReference>
<dbReference type="RefSeq" id="XP_022814528.1">
    <property type="nucleotide sequence ID" value="XM_022958760.1"/>
</dbReference>
<dbReference type="GO" id="GO:0015031">
    <property type="term" value="P:protein transport"/>
    <property type="evidence" value="ECO:0007669"/>
    <property type="project" value="TreeGrafter"/>
</dbReference>
<evidence type="ECO:0000256" key="3">
    <source>
        <dbReference type="SAM" id="MobiDB-lite"/>
    </source>
</evidence>